<organism evidence="1 2">
    <name type="scientific">Streptomyces glaucescens</name>
    <dbReference type="NCBI Taxonomy" id="1907"/>
    <lineage>
        <taxon>Bacteria</taxon>
        <taxon>Bacillati</taxon>
        <taxon>Actinomycetota</taxon>
        <taxon>Actinomycetes</taxon>
        <taxon>Kitasatosporales</taxon>
        <taxon>Streptomycetaceae</taxon>
        <taxon>Streptomyces</taxon>
    </lineage>
</organism>
<dbReference type="STRING" id="1907.SGLAU_06525"/>
<sequence>MGGAMLRSMNGITTAADYGWLEERYADLMEAHCVTLVRGLTAEELLRRLGAEPAGRYTGVADLVDPSYEAGSPYRLFVGATTVGDWALMVEHNGCLGTVDEAMLPLSRGRTVVSHFRNVNAVDHFTWYEDGTVRPHFEPLFAHHRDGSHPDALLTEMREAGFDLRDTDACDHDGHTEAALALAHRLTGIRLTPRLFDTAEFTCGIAPVPRP</sequence>
<keyword evidence="2" id="KW-1185">Reference proteome</keyword>
<evidence type="ECO:0000313" key="2">
    <source>
        <dbReference type="Proteomes" id="UP000029482"/>
    </source>
</evidence>
<dbReference type="Pfam" id="PF20062">
    <property type="entry name" value="DUF6461"/>
    <property type="match status" value="1"/>
</dbReference>
<dbReference type="HOGENOM" id="CLU_083331_1_0_11"/>
<dbReference type="eggNOG" id="ENOG50340CM">
    <property type="taxonomic scope" value="Bacteria"/>
</dbReference>
<dbReference type="AlphaFoldDB" id="A0A089X644"/>
<accession>A0A089X644</accession>
<evidence type="ECO:0000313" key="1">
    <source>
        <dbReference type="EMBL" id="AIR97321.1"/>
    </source>
</evidence>
<gene>
    <name evidence="1" type="ORF">SGLAU_06525</name>
</gene>
<dbReference type="KEGG" id="sgu:SGLAU_06525"/>
<dbReference type="InterPro" id="IPR045592">
    <property type="entry name" value="DUF6461"/>
</dbReference>
<proteinExistence type="predicted"/>
<dbReference type="EMBL" id="CP009438">
    <property type="protein sequence ID" value="AIR97321.1"/>
    <property type="molecule type" value="Genomic_DNA"/>
</dbReference>
<reference evidence="2" key="1">
    <citation type="journal article" date="2015" name="J. Biotechnol.">
        <title>Complete genome sequence of the actinobacterium Streptomyces glaucescens GLA.O (DSM 40922) consisting of a linear chromosome and one linear plasmid.</title>
        <authorList>
            <person name="Ortseifen V."/>
            <person name="Winkler A."/>
            <person name="Albersmeier A."/>
            <person name="Wendler S."/>
            <person name="Puhler A."/>
            <person name="Kalinowski J."/>
            <person name="Ruckert C."/>
        </authorList>
    </citation>
    <scope>NUCLEOTIDE SEQUENCE [LARGE SCALE GENOMIC DNA]</scope>
    <source>
        <strain evidence="2">DSM 40922 / GLA O</strain>
    </source>
</reference>
<protein>
    <submittedName>
        <fullName evidence="1">Uncharacterized protein</fullName>
    </submittedName>
</protein>
<name>A0A089X644_STRGA</name>
<dbReference type="Proteomes" id="UP000029482">
    <property type="component" value="Chromosome"/>
</dbReference>